<proteinExistence type="predicted"/>
<evidence type="ECO:0000256" key="1">
    <source>
        <dbReference type="SAM" id="MobiDB-lite"/>
    </source>
</evidence>
<evidence type="ECO:0000313" key="4">
    <source>
        <dbReference type="WBParaSite" id="HPBE_0002424301-mRNA-1"/>
    </source>
</evidence>
<accession>A0A183GNH3</accession>
<sequence>MPACEEGTESRLTVMETLRWTVGVLHLNRVRNYPIQKKLNVVLVADMLHEARLRRCVYALFRRRKKEDDMDSFMTPEKRTLRESVTDE</sequence>
<accession>A0A3P8HJV0</accession>
<keyword evidence="3" id="KW-1185">Reference proteome</keyword>
<dbReference type="EMBL" id="UZAH01036044">
    <property type="protein sequence ID" value="VDP43706.1"/>
    <property type="molecule type" value="Genomic_DNA"/>
</dbReference>
<protein>
    <submittedName>
        <fullName evidence="2 4">Uncharacterized protein</fullName>
    </submittedName>
</protein>
<evidence type="ECO:0000313" key="2">
    <source>
        <dbReference type="EMBL" id="VDP43706.1"/>
    </source>
</evidence>
<feature type="region of interest" description="Disordered" evidence="1">
    <location>
        <begin position="69"/>
        <end position="88"/>
    </location>
</feature>
<evidence type="ECO:0000313" key="3">
    <source>
        <dbReference type="Proteomes" id="UP000050761"/>
    </source>
</evidence>
<dbReference type="Proteomes" id="UP000050761">
    <property type="component" value="Unassembled WGS sequence"/>
</dbReference>
<gene>
    <name evidence="2" type="ORF">HPBE_LOCUS24242</name>
</gene>
<feature type="compositionally biased region" description="Basic and acidic residues" evidence="1">
    <location>
        <begin position="76"/>
        <end position="88"/>
    </location>
</feature>
<reference evidence="2 3" key="1">
    <citation type="submission" date="2018-11" db="EMBL/GenBank/DDBJ databases">
        <authorList>
            <consortium name="Pathogen Informatics"/>
        </authorList>
    </citation>
    <scope>NUCLEOTIDE SEQUENCE [LARGE SCALE GENOMIC DNA]</scope>
</reference>
<dbReference type="AlphaFoldDB" id="A0A183GNH3"/>
<dbReference type="OrthoDB" id="424543at2759"/>
<name>A0A183GNH3_HELPZ</name>
<reference evidence="4" key="2">
    <citation type="submission" date="2019-09" db="UniProtKB">
        <authorList>
            <consortium name="WormBaseParasite"/>
        </authorList>
    </citation>
    <scope>IDENTIFICATION</scope>
</reference>
<organism evidence="3 4">
    <name type="scientific">Heligmosomoides polygyrus</name>
    <name type="common">Parasitic roundworm</name>
    <dbReference type="NCBI Taxonomy" id="6339"/>
    <lineage>
        <taxon>Eukaryota</taxon>
        <taxon>Metazoa</taxon>
        <taxon>Ecdysozoa</taxon>
        <taxon>Nematoda</taxon>
        <taxon>Chromadorea</taxon>
        <taxon>Rhabditida</taxon>
        <taxon>Rhabditina</taxon>
        <taxon>Rhabditomorpha</taxon>
        <taxon>Strongyloidea</taxon>
        <taxon>Heligmosomidae</taxon>
        <taxon>Heligmosomoides</taxon>
    </lineage>
</organism>
<dbReference type="WBParaSite" id="HPBE_0002424301-mRNA-1">
    <property type="protein sequence ID" value="HPBE_0002424301-mRNA-1"/>
    <property type="gene ID" value="HPBE_0002424301"/>
</dbReference>